<proteinExistence type="predicted"/>
<accession>A0A286CZ55</accession>
<keyword evidence="2" id="KW-1185">Reference proteome</keyword>
<evidence type="ECO:0000313" key="2">
    <source>
        <dbReference type="Proteomes" id="UP000219374"/>
    </source>
</evidence>
<dbReference type="AlphaFoldDB" id="A0A286CZ55"/>
<reference evidence="1 2" key="1">
    <citation type="submission" date="2017-09" db="EMBL/GenBank/DDBJ databases">
        <authorList>
            <person name="Ehlers B."/>
            <person name="Leendertz F.H."/>
        </authorList>
    </citation>
    <scope>NUCLEOTIDE SEQUENCE [LARGE SCALE GENOMIC DNA]</scope>
    <source>
        <strain evidence="1 2">CGMCC 1.10978</strain>
    </source>
</reference>
<sequence length="124" mass="13530">MKLQIEGQALRFRIDEAELAGLLAGDGVSASTSLAGGVVFAQSVTLADVSDVRLSFETGLWKLVLPQAAVAAYSQRLPCREGLVFTWADESADTPLQITFEVDVRDSVRQRIGSTRKPRQSQHR</sequence>
<dbReference type="OrthoDB" id="6025662at2"/>
<organism evidence="1 2">
    <name type="scientific">Pseudoxanthomonas wuyuanensis</name>
    <dbReference type="NCBI Taxonomy" id="1073196"/>
    <lineage>
        <taxon>Bacteria</taxon>
        <taxon>Pseudomonadati</taxon>
        <taxon>Pseudomonadota</taxon>
        <taxon>Gammaproteobacteria</taxon>
        <taxon>Lysobacterales</taxon>
        <taxon>Lysobacteraceae</taxon>
        <taxon>Pseudoxanthomonas</taxon>
    </lineage>
</organism>
<protein>
    <submittedName>
        <fullName evidence="1">Uncharacterized protein</fullName>
    </submittedName>
</protein>
<gene>
    <name evidence="1" type="ORF">SAMN06296416_101809</name>
</gene>
<dbReference type="EMBL" id="OCND01000001">
    <property type="protein sequence ID" value="SOD51683.1"/>
    <property type="molecule type" value="Genomic_DNA"/>
</dbReference>
<dbReference type="Proteomes" id="UP000219374">
    <property type="component" value="Unassembled WGS sequence"/>
</dbReference>
<name>A0A286CZ55_9GAMM</name>
<dbReference type="RefSeq" id="WP_097120550.1">
    <property type="nucleotide sequence ID" value="NZ_OCND01000001.1"/>
</dbReference>
<evidence type="ECO:0000313" key="1">
    <source>
        <dbReference type="EMBL" id="SOD51683.1"/>
    </source>
</evidence>